<dbReference type="STRING" id="5486.A0A367YLT8"/>
<gene>
    <name evidence="4" type="primary">rad4_0</name>
    <name evidence="4" type="ORF">Cantr_02726</name>
</gene>
<dbReference type="SUPFAM" id="SSF52113">
    <property type="entry name" value="BRCT domain"/>
    <property type="match status" value="4"/>
</dbReference>
<sequence>MSTDKPFAHLKFCCTGIDAKSKRDVVEKINALGGVHYYDLMTDVDYLIVGSRDTEKYKFSIKNRPDLKFIGPDVIHSIHKHWIDGEEDGLASLDIESYFFPVFDDTPVCFARIQMTSAQIDHLIRKVDFRPTEDAAEYYKPSNLLKLFKQHGGAAKETLLRTHQVMITTDPRGTRYDKALEWGIQVVHPIWIVDSIIRGVALRPEDYLLTQNPNETYEKGCDVWDEVKTNGNISKQSSNYQIRRSESAEPEFKRKLANNKANADIWSSIMDNTKRQTKQIRRDRTWDEEEEEGEEEEEDEEVNAPESHGIDSEGDDDSNPILADKRNSSVSPESQLFLGFIFYTVGFDSRQFDLLSKAIESFLGEISNDPNDDSITHVVMPSEKGSQYMTVLKVLPKELKLRITNGFVKVVTEFFVERCMFYKRIVLDKWGQPIKGLLSSKKTFKICVTGFTGVELMHIEKLINALNFDYCESLTEDRDLLILNINLFKQSFVKNSPKLFQYKFKEIVNCPTGGTVSLMSAKNKIDAAKQWNIPVVSIAYLWEIIEQSASRSHIVMPDITDLQWCIFAPSNYNKPKSLLEYVKNLDRASREGSMSSTSEDEAAESDHSGSTALVKLPSPRRPNARQKYGKLVSAGKSPKSIRTKLQEAANSKSMDTEISANPDISLEDAMMSQIRYQDNDSLFNQERLLEKLEGSAPNESNKRRRKE</sequence>
<reference evidence="4 5" key="1">
    <citation type="submission" date="2018-06" db="EMBL/GenBank/DDBJ databases">
        <title>Whole genome sequencing of Candida tropicalis (genome annotated by CSBL at Korea University).</title>
        <authorList>
            <person name="Ahn J."/>
        </authorList>
    </citation>
    <scope>NUCLEOTIDE SEQUENCE [LARGE SCALE GENOMIC DNA]</scope>
    <source>
        <strain evidence="4 5">ATCC 20962</strain>
    </source>
</reference>
<feature type="compositionally biased region" description="Acidic residues" evidence="2">
    <location>
        <begin position="286"/>
        <end position="303"/>
    </location>
</feature>
<dbReference type="GO" id="GO:0006270">
    <property type="term" value="P:DNA replication initiation"/>
    <property type="evidence" value="ECO:0007669"/>
    <property type="project" value="TreeGrafter"/>
</dbReference>
<dbReference type="Pfam" id="PF00533">
    <property type="entry name" value="BRCT"/>
    <property type="match status" value="1"/>
</dbReference>
<dbReference type="GO" id="GO:0007095">
    <property type="term" value="P:mitotic G2 DNA damage checkpoint signaling"/>
    <property type="evidence" value="ECO:0007669"/>
    <property type="project" value="TreeGrafter"/>
</dbReference>
<comment type="caution">
    <text evidence="4">The sequence shown here is derived from an EMBL/GenBank/DDBJ whole genome shotgun (WGS) entry which is preliminary data.</text>
</comment>
<name>A0A367YLT8_9ASCO</name>
<protein>
    <submittedName>
        <fullName evidence="4">S-M checkpoint control protein rad4</fullName>
    </submittedName>
</protein>
<evidence type="ECO:0000256" key="1">
    <source>
        <dbReference type="ARBA" id="ARBA00022737"/>
    </source>
</evidence>
<dbReference type="PANTHER" id="PTHR13561">
    <property type="entry name" value="DNA REPLICATION REGULATOR DPB11-RELATED"/>
    <property type="match status" value="1"/>
</dbReference>
<dbReference type="EMBL" id="QLNQ01000001">
    <property type="protein sequence ID" value="RCK66720.1"/>
    <property type="molecule type" value="Genomic_DNA"/>
</dbReference>
<evidence type="ECO:0000256" key="2">
    <source>
        <dbReference type="SAM" id="MobiDB-lite"/>
    </source>
</evidence>
<feature type="domain" description="BRCT" evidence="3">
    <location>
        <begin position="332"/>
        <end position="426"/>
    </location>
</feature>
<evidence type="ECO:0000313" key="4">
    <source>
        <dbReference type="EMBL" id="RCK66720.1"/>
    </source>
</evidence>
<feature type="domain" description="BRCT" evidence="3">
    <location>
        <begin position="144"/>
        <end position="209"/>
    </location>
</feature>
<keyword evidence="5" id="KW-1185">Reference proteome</keyword>
<evidence type="ECO:0000313" key="5">
    <source>
        <dbReference type="Proteomes" id="UP000253472"/>
    </source>
</evidence>
<dbReference type="Pfam" id="PF12738">
    <property type="entry name" value="PTCB-BRCT"/>
    <property type="match status" value="1"/>
</dbReference>
<dbReference type="InterPro" id="IPR001357">
    <property type="entry name" value="BRCT_dom"/>
</dbReference>
<dbReference type="GO" id="GO:0033314">
    <property type="term" value="P:mitotic DNA replication checkpoint signaling"/>
    <property type="evidence" value="ECO:0007669"/>
    <property type="project" value="TreeGrafter"/>
</dbReference>
<dbReference type="PROSITE" id="PS50172">
    <property type="entry name" value="BRCT"/>
    <property type="match status" value="3"/>
</dbReference>
<accession>A0A367YLT8</accession>
<proteinExistence type="predicted"/>
<dbReference type="Proteomes" id="UP000253472">
    <property type="component" value="Unassembled WGS sequence"/>
</dbReference>
<evidence type="ECO:0000259" key="3">
    <source>
        <dbReference type="PROSITE" id="PS50172"/>
    </source>
</evidence>
<dbReference type="InterPro" id="IPR036420">
    <property type="entry name" value="BRCT_dom_sf"/>
</dbReference>
<dbReference type="AlphaFoldDB" id="A0A367YLT8"/>
<feature type="region of interest" description="Disordered" evidence="2">
    <location>
        <begin position="277"/>
        <end position="327"/>
    </location>
</feature>
<feature type="domain" description="BRCT" evidence="3">
    <location>
        <begin position="2"/>
        <end position="100"/>
    </location>
</feature>
<dbReference type="OrthoDB" id="251770at2759"/>
<feature type="region of interest" description="Disordered" evidence="2">
    <location>
        <begin position="590"/>
        <end position="641"/>
    </location>
</feature>
<dbReference type="SMART" id="SM00292">
    <property type="entry name" value="BRCT"/>
    <property type="match status" value="4"/>
</dbReference>
<organism evidence="4 5">
    <name type="scientific">Candida viswanathii</name>
    <dbReference type="NCBI Taxonomy" id="5486"/>
    <lineage>
        <taxon>Eukaryota</taxon>
        <taxon>Fungi</taxon>
        <taxon>Dikarya</taxon>
        <taxon>Ascomycota</taxon>
        <taxon>Saccharomycotina</taxon>
        <taxon>Pichiomycetes</taxon>
        <taxon>Debaryomycetaceae</taxon>
        <taxon>Candida/Lodderomyces clade</taxon>
        <taxon>Candida</taxon>
    </lineage>
</organism>
<keyword evidence="1" id="KW-0677">Repeat</keyword>
<dbReference type="Gene3D" id="3.40.50.10190">
    <property type="entry name" value="BRCT domain"/>
    <property type="match status" value="4"/>
</dbReference>
<dbReference type="PANTHER" id="PTHR13561:SF20">
    <property type="entry name" value="DNA TOPOISOMERASE 2-BINDING PROTEIN 1"/>
    <property type="match status" value="1"/>
</dbReference>